<feature type="binding site" evidence="8">
    <location>
        <begin position="134"/>
        <end position="135"/>
    </location>
    <ligand>
        <name>NAD(+)</name>
        <dbReference type="ChEBI" id="CHEBI:57540"/>
    </ligand>
</feature>
<evidence type="ECO:0000256" key="8">
    <source>
        <dbReference type="HAMAP-Rule" id="MF_00361"/>
    </source>
</evidence>
<dbReference type="GO" id="GO:0019674">
    <property type="term" value="P:NAD+ metabolic process"/>
    <property type="evidence" value="ECO:0007669"/>
    <property type="project" value="InterPro"/>
</dbReference>
<comment type="cofactor">
    <cofactor evidence="8">
        <name>a divalent metal cation</name>
        <dbReference type="ChEBI" id="CHEBI:60240"/>
    </cofactor>
</comment>
<comment type="function">
    <text evidence="8">Involved in the regulation of the intracellular balance of NAD and NADP, and is a key enzyme in the biosynthesis of NADP. Catalyzes specifically the phosphorylation on 2'-hydroxyl of the adenosine moiety of NAD to yield NADP.</text>
</comment>
<dbReference type="EMBL" id="DTKJ01000074">
    <property type="protein sequence ID" value="HGZ12678.1"/>
    <property type="molecule type" value="Genomic_DNA"/>
</dbReference>
<keyword evidence="5 8" id="KW-0521">NADP</keyword>
<evidence type="ECO:0000256" key="1">
    <source>
        <dbReference type="ARBA" id="ARBA00022679"/>
    </source>
</evidence>
<dbReference type="FunFam" id="2.60.200.30:FF:000009">
    <property type="entry name" value="Poly(P)/ATP NAD kinase"/>
    <property type="match status" value="1"/>
</dbReference>
<dbReference type="GO" id="GO:0006741">
    <property type="term" value="P:NADP+ biosynthetic process"/>
    <property type="evidence" value="ECO:0007669"/>
    <property type="project" value="UniProtKB-UniRule"/>
</dbReference>
<dbReference type="InterPro" id="IPR002504">
    <property type="entry name" value="NADK"/>
</dbReference>
<keyword evidence="2 8" id="KW-0547">Nucleotide-binding</keyword>
<feature type="binding site" evidence="8">
    <location>
        <begin position="60"/>
        <end position="61"/>
    </location>
    <ligand>
        <name>NAD(+)</name>
        <dbReference type="ChEBI" id="CHEBI:57540"/>
    </ligand>
</feature>
<comment type="catalytic activity">
    <reaction evidence="7 8">
        <text>NAD(+) + ATP = ADP + NADP(+) + H(+)</text>
        <dbReference type="Rhea" id="RHEA:18629"/>
        <dbReference type="ChEBI" id="CHEBI:15378"/>
        <dbReference type="ChEBI" id="CHEBI:30616"/>
        <dbReference type="ChEBI" id="CHEBI:57540"/>
        <dbReference type="ChEBI" id="CHEBI:58349"/>
        <dbReference type="ChEBI" id="CHEBI:456216"/>
        <dbReference type="EC" id="2.7.1.23"/>
    </reaction>
</comment>
<dbReference type="InterPro" id="IPR016064">
    <property type="entry name" value="NAD/diacylglycerol_kinase_sf"/>
</dbReference>
<organism evidence="9">
    <name type="scientific">Desulfobacca acetoxidans</name>
    <dbReference type="NCBI Taxonomy" id="60893"/>
    <lineage>
        <taxon>Bacteria</taxon>
        <taxon>Pseudomonadati</taxon>
        <taxon>Thermodesulfobacteriota</taxon>
        <taxon>Desulfobaccia</taxon>
        <taxon>Desulfobaccales</taxon>
        <taxon>Desulfobaccaceae</taxon>
        <taxon>Desulfobacca</taxon>
    </lineage>
</organism>
<comment type="similarity">
    <text evidence="8">Belongs to the NAD kinase family.</text>
</comment>
<feature type="binding site" evidence="8">
    <location>
        <begin position="175"/>
        <end position="180"/>
    </location>
    <ligand>
        <name>NAD(+)</name>
        <dbReference type="ChEBI" id="CHEBI:57540"/>
    </ligand>
</feature>
<accession>A0A7C5ERB5</accession>
<dbReference type="InterPro" id="IPR017438">
    <property type="entry name" value="ATP-NAD_kinase_N"/>
</dbReference>
<feature type="binding site" evidence="8">
    <location>
        <position position="164"/>
    </location>
    <ligand>
        <name>NAD(+)</name>
        <dbReference type="ChEBI" id="CHEBI:57540"/>
    </ligand>
</feature>
<dbReference type="GO" id="GO:0003951">
    <property type="term" value="F:NAD+ kinase activity"/>
    <property type="evidence" value="ECO:0007669"/>
    <property type="project" value="UniProtKB-UniRule"/>
</dbReference>
<comment type="caution">
    <text evidence="9">The sequence shown here is derived from an EMBL/GenBank/DDBJ whole genome shotgun (WGS) entry which is preliminary data.</text>
</comment>
<evidence type="ECO:0000256" key="3">
    <source>
        <dbReference type="ARBA" id="ARBA00022777"/>
    </source>
</evidence>
<dbReference type="Pfam" id="PF20143">
    <property type="entry name" value="NAD_kinase_C"/>
    <property type="match status" value="1"/>
</dbReference>
<comment type="subcellular location">
    <subcellularLocation>
        <location evidence="8">Cytoplasm</location>
    </subcellularLocation>
</comment>
<dbReference type="GO" id="GO:0046872">
    <property type="term" value="F:metal ion binding"/>
    <property type="evidence" value="ECO:0007669"/>
    <property type="project" value="UniProtKB-UniRule"/>
</dbReference>
<evidence type="ECO:0000256" key="5">
    <source>
        <dbReference type="ARBA" id="ARBA00022857"/>
    </source>
</evidence>
<feature type="binding site" evidence="8">
    <location>
        <position position="234"/>
    </location>
    <ligand>
        <name>NAD(+)</name>
        <dbReference type="ChEBI" id="CHEBI:57540"/>
    </ligand>
</feature>
<dbReference type="HAMAP" id="MF_00361">
    <property type="entry name" value="NAD_kinase"/>
    <property type="match status" value="1"/>
</dbReference>
<evidence type="ECO:0000313" key="9">
    <source>
        <dbReference type="EMBL" id="HGZ12678.1"/>
    </source>
</evidence>
<dbReference type="Pfam" id="PF01513">
    <property type="entry name" value="NAD_kinase"/>
    <property type="match status" value="1"/>
</dbReference>
<dbReference type="GO" id="GO:0051287">
    <property type="term" value="F:NAD binding"/>
    <property type="evidence" value="ECO:0007669"/>
    <property type="project" value="UniProtKB-ARBA"/>
</dbReference>
<comment type="caution">
    <text evidence="8">Lacks conserved residue(s) required for the propagation of feature annotation.</text>
</comment>
<keyword evidence="6 8" id="KW-0520">NAD</keyword>
<sequence length="287" mass="31478">MKYVAIISKKHKPAAWNAGQSLQKWLAQQGVRAIHLENEPEPHVVPLPPGIEGLVVMGGDGTLLSVARHYGHLGVPILGVNVGGLGFLTEVSLSELYPSMEQVLAGNFRVEERMMLKARLCRKGEVCWEERVLNDAVINKGALARIVELTTWIDREYLTTYRADGLIVSTPTGSTAYTLSAGGPIVYPTLRHIILLPICPFTLSNRPIILPDTITVGVTFAEEVQDAYLTIDGQVGQALQSDDRVEVSAAPQNLKLIVPHHRSYFEILRTKLGWGEMTGPNSLANEK</sequence>
<evidence type="ECO:0000256" key="4">
    <source>
        <dbReference type="ARBA" id="ARBA00022840"/>
    </source>
</evidence>
<proteinExistence type="inferred from homology"/>
<gene>
    <name evidence="8" type="primary">nadK</name>
    <name evidence="9" type="ORF">ENW48_10775</name>
</gene>
<dbReference type="GO" id="GO:0005737">
    <property type="term" value="C:cytoplasm"/>
    <property type="evidence" value="ECO:0007669"/>
    <property type="project" value="UniProtKB-SubCell"/>
</dbReference>
<dbReference type="SUPFAM" id="SSF111331">
    <property type="entry name" value="NAD kinase/diacylglycerol kinase-like"/>
    <property type="match status" value="1"/>
</dbReference>
<feature type="active site" description="Proton acceptor" evidence="8">
    <location>
        <position position="60"/>
    </location>
</feature>
<feature type="binding site" evidence="8">
    <location>
        <position position="162"/>
    </location>
    <ligand>
        <name>NAD(+)</name>
        <dbReference type="ChEBI" id="CHEBI:57540"/>
    </ligand>
</feature>
<keyword evidence="8" id="KW-0963">Cytoplasm</keyword>
<dbReference type="PANTHER" id="PTHR20275:SF0">
    <property type="entry name" value="NAD KINASE"/>
    <property type="match status" value="1"/>
</dbReference>
<dbReference type="Gene3D" id="3.40.50.10330">
    <property type="entry name" value="Probable inorganic polyphosphate/atp-NAD kinase, domain 1"/>
    <property type="match status" value="1"/>
</dbReference>
<keyword evidence="3 8" id="KW-0418">Kinase</keyword>
<keyword evidence="4 8" id="KW-0067">ATP-binding</keyword>
<dbReference type="PANTHER" id="PTHR20275">
    <property type="entry name" value="NAD KINASE"/>
    <property type="match status" value="1"/>
</dbReference>
<dbReference type="InterPro" id="IPR017437">
    <property type="entry name" value="ATP-NAD_kinase_PpnK-typ_C"/>
</dbReference>
<evidence type="ECO:0000256" key="6">
    <source>
        <dbReference type="ARBA" id="ARBA00023027"/>
    </source>
</evidence>
<dbReference type="Gene3D" id="2.60.200.30">
    <property type="entry name" value="Probable inorganic polyphosphate/atp-NAD kinase, domain 2"/>
    <property type="match status" value="1"/>
</dbReference>
<dbReference type="AlphaFoldDB" id="A0A7C5ERB5"/>
<evidence type="ECO:0000256" key="2">
    <source>
        <dbReference type="ARBA" id="ARBA00022741"/>
    </source>
</evidence>
<dbReference type="GO" id="GO:0005524">
    <property type="term" value="F:ATP binding"/>
    <property type="evidence" value="ECO:0007669"/>
    <property type="project" value="UniProtKB-KW"/>
</dbReference>
<keyword evidence="1 8" id="KW-0808">Transferase</keyword>
<protein>
    <recommendedName>
        <fullName evidence="8">NAD kinase</fullName>
        <ecNumber evidence="8">2.7.1.23</ecNumber>
    </recommendedName>
    <alternativeName>
        <fullName evidence="8">ATP-dependent NAD kinase</fullName>
    </alternativeName>
</protein>
<feature type="binding site" evidence="8">
    <location>
        <position position="145"/>
    </location>
    <ligand>
        <name>NAD(+)</name>
        <dbReference type="ChEBI" id="CHEBI:57540"/>
    </ligand>
</feature>
<evidence type="ECO:0000256" key="7">
    <source>
        <dbReference type="ARBA" id="ARBA00047925"/>
    </source>
</evidence>
<reference evidence="9" key="1">
    <citation type="journal article" date="2020" name="mSystems">
        <title>Genome- and Community-Level Interaction Insights into Carbon Utilization and Element Cycling Functions of Hydrothermarchaeota in Hydrothermal Sediment.</title>
        <authorList>
            <person name="Zhou Z."/>
            <person name="Liu Y."/>
            <person name="Xu W."/>
            <person name="Pan J."/>
            <person name="Luo Z.H."/>
            <person name="Li M."/>
        </authorList>
    </citation>
    <scope>NUCLEOTIDE SEQUENCE [LARGE SCALE GENOMIC DNA]</scope>
    <source>
        <strain evidence="9">SpSt-853</strain>
    </source>
</reference>
<dbReference type="EC" id="2.7.1.23" evidence="8"/>
<name>A0A7C5ERB5_9BACT</name>